<dbReference type="CDD" id="cd06171">
    <property type="entry name" value="Sigma70_r4"/>
    <property type="match status" value="1"/>
</dbReference>
<dbReference type="Gene3D" id="1.10.1740.10">
    <property type="match status" value="1"/>
</dbReference>
<reference evidence="9 10" key="1">
    <citation type="submission" date="2020-03" db="EMBL/GenBank/DDBJ databases">
        <title>Genomic analysis of Bacteroides faecium CBA7301.</title>
        <authorList>
            <person name="Kim J."/>
            <person name="Roh S.W."/>
        </authorList>
    </citation>
    <scope>NUCLEOTIDE SEQUENCE [LARGE SCALE GENOMIC DNA]</scope>
    <source>
        <strain evidence="9 10">CBA7301</strain>
    </source>
</reference>
<dbReference type="EMBL" id="CP050831">
    <property type="protein sequence ID" value="QIU97175.1"/>
    <property type="molecule type" value="Genomic_DNA"/>
</dbReference>
<keyword evidence="4 6" id="KW-0238">DNA-binding</keyword>
<dbReference type="KEGG" id="bfc:BacF7301_24810"/>
<evidence type="ECO:0000256" key="5">
    <source>
        <dbReference type="ARBA" id="ARBA00023163"/>
    </source>
</evidence>
<dbReference type="InterPro" id="IPR013324">
    <property type="entry name" value="RNA_pol_sigma_r3/r4-like"/>
</dbReference>
<dbReference type="InterPro" id="IPR013249">
    <property type="entry name" value="RNA_pol_sigma70_r4_t2"/>
</dbReference>
<dbReference type="Gene3D" id="1.10.10.10">
    <property type="entry name" value="Winged helix-like DNA-binding domain superfamily/Winged helix DNA-binding domain"/>
    <property type="match status" value="1"/>
</dbReference>
<feature type="domain" description="RNA polymerase sigma-70 region 2" evidence="7">
    <location>
        <begin position="26"/>
        <end position="91"/>
    </location>
</feature>
<keyword evidence="2 6" id="KW-0805">Transcription regulation</keyword>
<evidence type="ECO:0000313" key="9">
    <source>
        <dbReference type="EMBL" id="QIU97175.1"/>
    </source>
</evidence>
<keyword evidence="10" id="KW-1185">Reference proteome</keyword>
<name>A0A6H0KV40_9BACE</name>
<proteinExistence type="inferred from homology"/>
<dbReference type="NCBIfam" id="TIGR02985">
    <property type="entry name" value="Sig70_bacteroi1"/>
    <property type="match status" value="1"/>
</dbReference>
<dbReference type="Pfam" id="PF08281">
    <property type="entry name" value="Sigma70_r4_2"/>
    <property type="match status" value="1"/>
</dbReference>
<dbReference type="GO" id="GO:0003677">
    <property type="term" value="F:DNA binding"/>
    <property type="evidence" value="ECO:0007669"/>
    <property type="project" value="UniProtKB-KW"/>
</dbReference>
<dbReference type="AlphaFoldDB" id="A0A6H0KV40"/>
<dbReference type="PANTHER" id="PTHR43133">
    <property type="entry name" value="RNA POLYMERASE ECF-TYPE SIGMA FACTO"/>
    <property type="match status" value="1"/>
</dbReference>
<organism evidence="9 10">
    <name type="scientific">Bacteroides faecium</name>
    <dbReference type="NCBI Taxonomy" id="2715212"/>
    <lineage>
        <taxon>Bacteria</taxon>
        <taxon>Pseudomonadati</taxon>
        <taxon>Bacteroidota</taxon>
        <taxon>Bacteroidia</taxon>
        <taxon>Bacteroidales</taxon>
        <taxon>Bacteroidaceae</taxon>
        <taxon>Bacteroides</taxon>
    </lineage>
</organism>
<evidence type="ECO:0000256" key="2">
    <source>
        <dbReference type="ARBA" id="ARBA00023015"/>
    </source>
</evidence>
<evidence type="ECO:0000256" key="1">
    <source>
        <dbReference type="ARBA" id="ARBA00010641"/>
    </source>
</evidence>
<evidence type="ECO:0000259" key="7">
    <source>
        <dbReference type="Pfam" id="PF04542"/>
    </source>
</evidence>
<dbReference type="PROSITE" id="PS01063">
    <property type="entry name" value="SIGMA70_ECF"/>
    <property type="match status" value="1"/>
</dbReference>
<dbReference type="Proteomes" id="UP000501780">
    <property type="component" value="Chromosome"/>
</dbReference>
<evidence type="ECO:0000259" key="8">
    <source>
        <dbReference type="Pfam" id="PF08281"/>
    </source>
</evidence>
<evidence type="ECO:0000256" key="4">
    <source>
        <dbReference type="ARBA" id="ARBA00023125"/>
    </source>
</evidence>
<protein>
    <recommendedName>
        <fullName evidence="6">RNA polymerase sigma factor</fullName>
    </recommendedName>
</protein>
<feature type="domain" description="RNA polymerase sigma factor 70 region 4 type 2" evidence="8">
    <location>
        <begin position="125"/>
        <end position="175"/>
    </location>
</feature>
<evidence type="ECO:0000313" key="10">
    <source>
        <dbReference type="Proteomes" id="UP000501780"/>
    </source>
</evidence>
<dbReference type="InterPro" id="IPR013325">
    <property type="entry name" value="RNA_pol_sigma_r2"/>
</dbReference>
<evidence type="ECO:0000256" key="3">
    <source>
        <dbReference type="ARBA" id="ARBA00023082"/>
    </source>
</evidence>
<dbReference type="NCBIfam" id="TIGR02937">
    <property type="entry name" value="sigma70-ECF"/>
    <property type="match status" value="1"/>
</dbReference>
<dbReference type="Pfam" id="PF04542">
    <property type="entry name" value="Sigma70_r2"/>
    <property type="match status" value="1"/>
</dbReference>
<dbReference type="InterPro" id="IPR014284">
    <property type="entry name" value="RNA_pol_sigma-70_dom"/>
</dbReference>
<dbReference type="InterPro" id="IPR039425">
    <property type="entry name" value="RNA_pol_sigma-70-like"/>
</dbReference>
<dbReference type="InterPro" id="IPR036388">
    <property type="entry name" value="WH-like_DNA-bd_sf"/>
</dbReference>
<dbReference type="InterPro" id="IPR000838">
    <property type="entry name" value="RNA_pol_sigma70_ECF_CS"/>
</dbReference>
<dbReference type="RefSeq" id="WP_167966872.1">
    <property type="nucleotide sequence ID" value="NZ_CP050831.1"/>
</dbReference>
<dbReference type="InterPro" id="IPR007627">
    <property type="entry name" value="RNA_pol_sigma70_r2"/>
</dbReference>
<dbReference type="GO" id="GO:0016987">
    <property type="term" value="F:sigma factor activity"/>
    <property type="evidence" value="ECO:0007669"/>
    <property type="project" value="UniProtKB-KW"/>
</dbReference>
<sequence length="182" mass="21185">MTTEKHIHIDLVRGVKSGSYTDFTRLYAIYADLLYGFVLNLTKSPADAEDILQETFLRIWQTRESLSLDTSFKAYLYTIARHLIIDSFRKKIDSIDFELYVQSDAYQQCGENNVENKIYFDEFLKRIDKAVEQLTPKQRLIFDLSKRKGRSIQEIAEALEISEKTVKNQLTLAMNLLKSSLL</sequence>
<comment type="similarity">
    <text evidence="1 6">Belongs to the sigma-70 factor family. ECF subfamily.</text>
</comment>
<evidence type="ECO:0000256" key="6">
    <source>
        <dbReference type="RuleBase" id="RU000716"/>
    </source>
</evidence>
<keyword evidence="3 6" id="KW-0731">Sigma factor</keyword>
<dbReference type="GO" id="GO:0006352">
    <property type="term" value="P:DNA-templated transcription initiation"/>
    <property type="evidence" value="ECO:0007669"/>
    <property type="project" value="InterPro"/>
</dbReference>
<dbReference type="PANTHER" id="PTHR43133:SF46">
    <property type="entry name" value="RNA POLYMERASE SIGMA-70 FACTOR ECF SUBFAMILY"/>
    <property type="match status" value="1"/>
</dbReference>
<keyword evidence="5 6" id="KW-0804">Transcription</keyword>
<accession>A0A6H0KV40</accession>
<dbReference type="InterPro" id="IPR014327">
    <property type="entry name" value="RNA_pol_sigma70_bacteroid"/>
</dbReference>
<dbReference type="SUPFAM" id="SSF88946">
    <property type="entry name" value="Sigma2 domain of RNA polymerase sigma factors"/>
    <property type="match status" value="1"/>
</dbReference>
<dbReference type="SUPFAM" id="SSF88659">
    <property type="entry name" value="Sigma3 and sigma4 domains of RNA polymerase sigma factors"/>
    <property type="match status" value="1"/>
</dbReference>
<gene>
    <name evidence="9" type="ORF">BacF7301_24810</name>
</gene>